<dbReference type="eggNOG" id="KOG0518">
    <property type="taxonomic scope" value="Eukaryota"/>
</dbReference>
<feature type="region of interest" description="Disordered" evidence="4">
    <location>
        <begin position="1"/>
        <end position="29"/>
    </location>
</feature>
<evidence type="ECO:0008006" key="6">
    <source>
        <dbReference type="Google" id="ProtNLM"/>
    </source>
</evidence>
<dbReference type="SMART" id="SM00557">
    <property type="entry name" value="IG_FLMN"/>
    <property type="match status" value="2"/>
</dbReference>
<dbReference type="Gene3D" id="2.60.40.10">
    <property type="entry name" value="Immunoglobulins"/>
    <property type="match status" value="2"/>
</dbReference>
<comment type="similarity">
    <text evidence="1">Belongs to the filamin family.</text>
</comment>
<dbReference type="STRING" id="400682.A0A1X7V880"/>
<dbReference type="GO" id="GO:0030036">
    <property type="term" value="P:actin cytoskeleton organization"/>
    <property type="evidence" value="ECO:0007669"/>
    <property type="project" value="InterPro"/>
</dbReference>
<feature type="repeat" description="Filamin" evidence="3">
    <location>
        <begin position="124"/>
        <end position="223"/>
    </location>
</feature>
<name>A0A1X7V880_AMPQE</name>
<dbReference type="PROSITE" id="PS50194">
    <property type="entry name" value="FILAMIN_REPEAT"/>
    <property type="match status" value="2"/>
</dbReference>
<dbReference type="Pfam" id="PF00630">
    <property type="entry name" value="Filamin"/>
    <property type="match status" value="2"/>
</dbReference>
<evidence type="ECO:0000256" key="3">
    <source>
        <dbReference type="PROSITE-ProRule" id="PRU00087"/>
    </source>
</evidence>
<dbReference type="InterPro" id="IPR001298">
    <property type="entry name" value="Filamin/ABP280_rpt"/>
</dbReference>
<evidence type="ECO:0000256" key="2">
    <source>
        <dbReference type="ARBA" id="ARBA00022737"/>
    </source>
</evidence>
<reference evidence="5" key="1">
    <citation type="submission" date="2017-05" db="UniProtKB">
        <authorList>
            <consortium name="EnsemblMetazoa"/>
        </authorList>
    </citation>
    <scope>IDENTIFICATION</scope>
</reference>
<feature type="repeat" description="Filamin" evidence="3">
    <location>
        <begin position="24"/>
        <end position="121"/>
    </location>
</feature>
<protein>
    <recommendedName>
        <fullName evidence="6">Filamin</fullName>
    </recommendedName>
</protein>
<dbReference type="InParanoid" id="A0A1X7V880"/>
<sequence>MEEEFDSSVTDKTPLMMGGGRGTTKDINPELCTATGEGLTRGKINEIARFKVHAPKEAGVARLGLAVVILGKHKPPDKLNIINNNDGTHDVTYLPKAPGQHKIDCNFGGLPIKGSPFFATIEGEVPSNPHLVIASGEALTKSIPCGQQSVIKITAKEGAGLGPLRGRWTGPSVAEFQIHALSQETYEAVFHPKANGMYKLHFMWGNGDDDKCKIPGSPFTIKVGNALDVPEYRAWQLQQQQPQEEFCVICCNIL</sequence>
<dbReference type="SUPFAM" id="SSF81296">
    <property type="entry name" value="E set domains"/>
    <property type="match status" value="2"/>
</dbReference>
<dbReference type="PANTHER" id="PTHR38537">
    <property type="entry name" value="JITTERBUG, ISOFORM N"/>
    <property type="match status" value="1"/>
</dbReference>
<dbReference type="AlphaFoldDB" id="A0A1X7V880"/>
<dbReference type="EnsemblMetazoa" id="Aqu2.1.36505_001">
    <property type="protein sequence ID" value="Aqu2.1.36505_001"/>
    <property type="gene ID" value="Aqu2.1.36505"/>
</dbReference>
<dbReference type="InterPro" id="IPR044801">
    <property type="entry name" value="Filamin"/>
</dbReference>
<dbReference type="OMA" id="AGMENKF"/>
<organism evidence="5">
    <name type="scientific">Amphimedon queenslandica</name>
    <name type="common">Sponge</name>
    <dbReference type="NCBI Taxonomy" id="400682"/>
    <lineage>
        <taxon>Eukaryota</taxon>
        <taxon>Metazoa</taxon>
        <taxon>Porifera</taxon>
        <taxon>Demospongiae</taxon>
        <taxon>Heteroscleromorpha</taxon>
        <taxon>Haplosclerida</taxon>
        <taxon>Niphatidae</taxon>
        <taxon>Amphimedon</taxon>
    </lineage>
</organism>
<keyword evidence="2" id="KW-0677">Repeat</keyword>
<accession>A0A1X7V880</accession>
<proteinExistence type="inferred from homology"/>
<evidence type="ECO:0000256" key="4">
    <source>
        <dbReference type="SAM" id="MobiDB-lite"/>
    </source>
</evidence>
<evidence type="ECO:0000256" key="1">
    <source>
        <dbReference type="ARBA" id="ARBA00009238"/>
    </source>
</evidence>
<dbReference type="InterPro" id="IPR013783">
    <property type="entry name" value="Ig-like_fold"/>
</dbReference>
<dbReference type="PANTHER" id="PTHR38537:SF8">
    <property type="entry name" value="FILAMIN-A"/>
    <property type="match status" value="1"/>
</dbReference>
<dbReference type="InterPro" id="IPR014756">
    <property type="entry name" value="Ig_E-set"/>
</dbReference>
<evidence type="ECO:0000313" key="5">
    <source>
        <dbReference type="EnsemblMetazoa" id="Aqu2.1.36505_001"/>
    </source>
</evidence>
<dbReference type="InterPro" id="IPR017868">
    <property type="entry name" value="Filamin/ABP280_repeat-like"/>
</dbReference>
<dbReference type="GO" id="GO:0051015">
    <property type="term" value="F:actin filament binding"/>
    <property type="evidence" value="ECO:0007669"/>
    <property type="project" value="InterPro"/>
</dbReference>
<dbReference type="OrthoDB" id="10041912at2759"/>